<dbReference type="PANTHER" id="PTHR36699:SF1">
    <property type="entry name" value="L,D-TRANSPEPTIDASE YAFK-RELATED"/>
    <property type="match status" value="1"/>
</dbReference>
<protein>
    <submittedName>
        <fullName evidence="9">Murein L,D-transpeptidase YafK</fullName>
    </submittedName>
</protein>
<accession>A0A7W0C8D4</accession>
<dbReference type="GO" id="GO:0009252">
    <property type="term" value="P:peptidoglycan biosynthetic process"/>
    <property type="evidence" value="ECO:0007669"/>
    <property type="project" value="UniProtKB-UniPathway"/>
</dbReference>
<dbReference type="GO" id="GO:0008360">
    <property type="term" value="P:regulation of cell shape"/>
    <property type="evidence" value="ECO:0007669"/>
    <property type="project" value="UniProtKB-UniRule"/>
</dbReference>
<evidence type="ECO:0000256" key="1">
    <source>
        <dbReference type="ARBA" id="ARBA00004752"/>
    </source>
</evidence>
<gene>
    <name evidence="9" type="ORF">HNR65_001270</name>
</gene>
<evidence type="ECO:0000256" key="7">
    <source>
        <dbReference type="PROSITE-ProRule" id="PRU01373"/>
    </source>
</evidence>
<dbReference type="CDD" id="cd16913">
    <property type="entry name" value="YkuD_like"/>
    <property type="match status" value="1"/>
</dbReference>
<evidence type="ECO:0000256" key="2">
    <source>
        <dbReference type="ARBA" id="ARBA00005992"/>
    </source>
</evidence>
<dbReference type="Proteomes" id="UP000525298">
    <property type="component" value="Unassembled WGS sequence"/>
</dbReference>
<dbReference type="InterPro" id="IPR038063">
    <property type="entry name" value="Transpep_catalytic_dom"/>
</dbReference>
<evidence type="ECO:0000313" key="9">
    <source>
        <dbReference type="EMBL" id="MBA2880944.1"/>
    </source>
</evidence>
<dbReference type="GO" id="GO:0071555">
    <property type="term" value="P:cell wall organization"/>
    <property type="evidence" value="ECO:0007669"/>
    <property type="project" value="UniProtKB-UniRule"/>
</dbReference>
<feature type="domain" description="L,D-TPase catalytic" evidence="8">
    <location>
        <begin position="28"/>
        <end position="164"/>
    </location>
</feature>
<evidence type="ECO:0000256" key="4">
    <source>
        <dbReference type="ARBA" id="ARBA00022960"/>
    </source>
</evidence>
<keyword evidence="5 7" id="KW-0573">Peptidoglycan synthesis</keyword>
<dbReference type="EMBL" id="JACDUS010000003">
    <property type="protein sequence ID" value="MBA2880944.1"/>
    <property type="molecule type" value="Genomic_DNA"/>
</dbReference>
<dbReference type="AlphaFoldDB" id="A0A7W0C8D4"/>
<proteinExistence type="inferred from homology"/>
<evidence type="ECO:0000259" key="8">
    <source>
        <dbReference type="PROSITE" id="PS52029"/>
    </source>
</evidence>
<dbReference type="SUPFAM" id="SSF141523">
    <property type="entry name" value="L,D-transpeptidase catalytic domain-like"/>
    <property type="match status" value="1"/>
</dbReference>
<feature type="active site" description="Nucleophile" evidence="7">
    <location>
        <position position="140"/>
    </location>
</feature>
<keyword evidence="6 7" id="KW-0961">Cell wall biogenesis/degradation</keyword>
<keyword evidence="3" id="KW-0808">Transferase</keyword>
<evidence type="ECO:0000256" key="3">
    <source>
        <dbReference type="ARBA" id="ARBA00022679"/>
    </source>
</evidence>
<keyword evidence="10" id="KW-1185">Reference proteome</keyword>
<evidence type="ECO:0000256" key="6">
    <source>
        <dbReference type="ARBA" id="ARBA00023316"/>
    </source>
</evidence>
<dbReference type="GO" id="GO:0016740">
    <property type="term" value="F:transferase activity"/>
    <property type="evidence" value="ECO:0007669"/>
    <property type="project" value="UniProtKB-KW"/>
</dbReference>
<comment type="similarity">
    <text evidence="2">Belongs to the YkuD family.</text>
</comment>
<dbReference type="UniPathway" id="UPA00219"/>
<dbReference type="GO" id="GO:0004180">
    <property type="term" value="F:carboxypeptidase activity"/>
    <property type="evidence" value="ECO:0007669"/>
    <property type="project" value="UniProtKB-ARBA"/>
</dbReference>
<dbReference type="Gene3D" id="2.40.440.10">
    <property type="entry name" value="L,D-transpeptidase catalytic domain-like"/>
    <property type="match status" value="1"/>
</dbReference>
<evidence type="ECO:0000256" key="5">
    <source>
        <dbReference type="ARBA" id="ARBA00022984"/>
    </source>
</evidence>
<name>A0A7W0C8D4_9BACT</name>
<dbReference type="PANTHER" id="PTHR36699">
    <property type="entry name" value="LD-TRANSPEPTIDASE"/>
    <property type="match status" value="1"/>
</dbReference>
<reference evidence="9 10" key="1">
    <citation type="submission" date="2020-07" db="EMBL/GenBank/DDBJ databases">
        <title>Genomic Encyclopedia of Type Strains, Phase IV (KMG-IV): sequencing the most valuable type-strain genomes for metagenomic binning, comparative biology and taxonomic classification.</title>
        <authorList>
            <person name="Goeker M."/>
        </authorList>
    </citation>
    <scope>NUCLEOTIDE SEQUENCE [LARGE SCALE GENOMIC DNA]</scope>
    <source>
        <strain evidence="9 10">DSM 17721</strain>
    </source>
</reference>
<comment type="pathway">
    <text evidence="1 7">Cell wall biogenesis; peptidoglycan biosynthesis.</text>
</comment>
<dbReference type="Pfam" id="PF03734">
    <property type="entry name" value="YkuD"/>
    <property type="match status" value="1"/>
</dbReference>
<dbReference type="InterPro" id="IPR005490">
    <property type="entry name" value="LD_TPept_cat_dom"/>
</dbReference>
<evidence type="ECO:0000313" key="10">
    <source>
        <dbReference type="Proteomes" id="UP000525298"/>
    </source>
</evidence>
<feature type="active site" description="Proton donor/acceptor" evidence="7">
    <location>
        <position position="118"/>
    </location>
</feature>
<keyword evidence="4 7" id="KW-0133">Cell shape</keyword>
<comment type="caution">
    <text evidence="9">The sequence shown here is derived from an EMBL/GenBank/DDBJ whole genome shotgun (WGS) entry which is preliminary data.</text>
</comment>
<dbReference type="PROSITE" id="PS52029">
    <property type="entry name" value="LD_TPASE"/>
    <property type="match status" value="1"/>
</dbReference>
<organism evidence="9 10">
    <name type="scientific">Desulfosalsimonas propionicica</name>
    <dbReference type="NCBI Taxonomy" id="332175"/>
    <lineage>
        <taxon>Bacteria</taxon>
        <taxon>Pseudomonadati</taxon>
        <taxon>Thermodesulfobacteriota</taxon>
        <taxon>Desulfobacteria</taxon>
        <taxon>Desulfobacterales</taxon>
        <taxon>Desulfosalsimonadaceae</taxon>
        <taxon>Desulfosalsimonas</taxon>
    </lineage>
</organism>
<dbReference type="RefSeq" id="WP_181550617.1">
    <property type="nucleotide sequence ID" value="NZ_JACDUS010000003.1"/>
</dbReference>
<sequence>MRIIADVIALVVVFFAMPGAGFGLEKADMVVVVKSESRLYLKCDGQIISEYHVVFGPEPEGHKLQEGDGKTPEGKYVLDYKNANSDFYKSIHISYPNRADRKRAVRSSVDPGGEIMIHGQKNGAGWLASISKYFNWTQGCIAVSNKAMDEIWQAVDAGTPIEIKP</sequence>